<dbReference type="Pfam" id="PF13440">
    <property type="entry name" value="Polysacc_synt_3"/>
    <property type="match status" value="1"/>
</dbReference>
<feature type="transmembrane region" description="Helical" evidence="6">
    <location>
        <begin position="121"/>
        <end position="144"/>
    </location>
</feature>
<evidence type="ECO:0000313" key="8">
    <source>
        <dbReference type="Proteomes" id="UP000553343"/>
    </source>
</evidence>
<keyword evidence="2" id="KW-1003">Cell membrane</keyword>
<feature type="transmembrane region" description="Helical" evidence="6">
    <location>
        <begin position="182"/>
        <end position="203"/>
    </location>
</feature>
<feature type="transmembrane region" description="Helical" evidence="6">
    <location>
        <begin position="156"/>
        <end position="176"/>
    </location>
</feature>
<feature type="transmembrane region" description="Helical" evidence="6">
    <location>
        <begin position="444"/>
        <end position="465"/>
    </location>
</feature>
<feature type="transmembrane region" description="Helical" evidence="6">
    <location>
        <begin position="223"/>
        <end position="243"/>
    </location>
</feature>
<evidence type="ECO:0000256" key="1">
    <source>
        <dbReference type="ARBA" id="ARBA00004651"/>
    </source>
</evidence>
<feature type="transmembrane region" description="Helical" evidence="6">
    <location>
        <begin position="377"/>
        <end position="399"/>
    </location>
</feature>
<evidence type="ECO:0000256" key="5">
    <source>
        <dbReference type="ARBA" id="ARBA00023136"/>
    </source>
</evidence>
<evidence type="ECO:0000256" key="3">
    <source>
        <dbReference type="ARBA" id="ARBA00022692"/>
    </source>
</evidence>
<proteinExistence type="predicted"/>
<dbReference type="InterPro" id="IPR050833">
    <property type="entry name" value="Poly_Biosynth_Transport"/>
</dbReference>
<dbReference type="GO" id="GO:0005886">
    <property type="term" value="C:plasma membrane"/>
    <property type="evidence" value="ECO:0007669"/>
    <property type="project" value="UniProtKB-SubCell"/>
</dbReference>
<feature type="transmembrane region" description="Helical" evidence="6">
    <location>
        <begin position="12"/>
        <end position="31"/>
    </location>
</feature>
<dbReference type="PANTHER" id="PTHR30250:SF26">
    <property type="entry name" value="PSMA PROTEIN"/>
    <property type="match status" value="1"/>
</dbReference>
<keyword evidence="3 6" id="KW-0812">Transmembrane</keyword>
<dbReference type="EMBL" id="JACADJ010000023">
    <property type="protein sequence ID" value="NWH05028.1"/>
    <property type="molecule type" value="Genomic_DNA"/>
</dbReference>
<comment type="caution">
    <text evidence="7">The sequence shown here is derived from an EMBL/GenBank/DDBJ whole genome shotgun (WGS) entry which is preliminary data.</text>
</comment>
<reference evidence="7 8" key="1">
    <citation type="submission" date="2020-06" db="EMBL/GenBank/DDBJ databases">
        <title>High-quality draft genome of sulfate reducer Desulfobacter latus type strain AcrS2 isolated from marine sediment.</title>
        <authorList>
            <person name="Hoppe M."/>
            <person name="Larsen C.K."/>
            <person name="Marshall I.P.G."/>
            <person name="Schramm A."/>
            <person name="Marietou A.G."/>
        </authorList>
    </citation>
    <scope>NUCLEOTIDE SEQUENCE [LARGE SCALE GENOMIC DNA]</scope>
    <source>
        <strain evidence="7 8">AcRS2</strain>
    </source>
</reference>
<evidence type="ECO:0000313" key="7">
    <source>
        <dbReference type="EMBL" id="NWH05028.1"/>
    </source>
</evidence>
<feature type="transmembrane region" description="Helical" evidence="6">
    <location>
        <begin position="471"/>
        <end position="499"/>
    </location>
</feature>
<dbReference type="RefSeq" id="WP_178366486.1">
    <property type="nucleotide sequence ID" value="NZ_JACADJ010000023.1"/>
</dbReference>
<dbReference type="Proteomes" id="UP000553343">
    <property type="component" value="Unassembled WGS sequence"/>
</dbReference>
<keyword evidence="4 6" id="KW-1133">Transmembrane helix</keyword>
<sequence length="515" mass="57372">MSARVHIRNLAFNWGGHVATLLVMFFLSPYIVGKLDAATYGIWSLLNVLTGYMGIFDLGVRASVGRHVALYLGKGDHQGVDETIRAGFGFFTLIGGLILLSGIILGWIFPLIFKGVGGGNYAVVRLLLPILSVNIWISIISSIYSSVLAAHDRFDIARIVDLFVLIVRTILTVWVLEVGWGLWGLTIAILVGNIFALIGNKIFATRVYDGLKTFPLLYSKKRFSELIGYGVPAFISNASVKIIGQSDLVIIGILLSVSDVREYNVGAMLIYYSTTFIVIIGRTFFPEMQRTVAKGKLGEAKHIFYRQLQTSLCFGILMFVGFAFFSKSFIHLWMFQEGFGLESVASAAKIMTILSISKIITLYIAPCKFALASSGQVNYYAKITLMEAVINLIFSIFFVTVLHSGIVGVAFGTLLSRLCVSIIIPKYLLKEWKINFVSYAKKALIPGIISIGLFSITCYLLQTLWFPSTWMIFIVHIILACTMWFIIASYLLIPVEIIVKAKTFFKKRFLFKVRS</sequence>
<evidence type="ECO:0000256" key="2">
    <source>
        <dbReference type="ARBA" id="ARBA00022475"/>
    </source>
</evidence>
<feature type="transmembrane region" description="Helical" evidence="6">
    <location>
        <begin position="263"/>
        <end position="285"/>
    </location>
</feature>
<keyword evidence="5 6" id="KW-0472">Membrane</keyword>
<evidence type="ECO:0000256" key="6">
    <source>
        <dbReference type="SAM" id="Phobius"/>
    </source>
</evidence>
<feature type="transmembrane region" description="Helical" evidence="6">
    <location>
        <begin position="37"/>
        <end position="56"/>
    </location>
</feature>
<feature type="transmembrane region" description="Helical" evidence="6">
    <location>
        <begin position="346"/>
        <end position="365"/>
    </location>
</feature>
<dbReference type="PANTHER" id="PTHR30250">
    <property type="entry name" value="PST FAMILY PREDICTED COLANIC ACID TRANSPORTER"/>
    <property type="match status" value="1"/>
</dbReference>
<comment type="subcellular location">
    <subcellularLocation>
        <location evidence="1">Cell membrane</location>
        <topology evidence="1">Multi-pass membrane protein</topology>
    </subcellularLocation>
</comment>
<feature type="transmembrane region" description="Helical" evidence="6">
    <location>
        <begin position="311"/>
        <end position="334"/>
    </location>
</feature>
<evidence type="ECO:0000256" key="4">
    <source>
        <dbReference type="ARBA" id="ARBA00022989"/>
    </source>
</evidence>
<accession>A0A850T961</accession>
<keyword evidence="8" id="KW-1185">Reference proteome</keyword>
<protein>
    <submittedName>
        <fullName evidence="7">Oligosaccharide flippase family protein</fullName>
    </submittedName>
</protein>
<feature type="transmembrane region" description="Helical" evidence="6">
    <location>
        <begin position="405"/>
        <end position="424"/>
    </location>
</feature>
<feature type="transmembrane region" description="Helical" evidence="6">
    <location>
        <begin position="88"/>
        <end position="109"/>
    </location>
</feature>
<gene>
    <name evidence="7" type="ORF">HXW94_08535</name>
</gene>
<name>A0A850T961_9BACT</name>
<organism evidence="7 8">
    <name type="scientific">Desulfobacter latus</name>
    <dbReference type="NCBI Taxonomy" id="2292"/>
    <lineage>
        <taxon>Bacteria</taxon>
        <taxon>Pseudomonadati</taxon>
        <taxon>Thermodesulfobacteriota</taxon>
        <taxon>Desulfobacteria</taxon>
        <taxon>Desulfobacterales</taxon>
        <taxon>Desulfobacteraceae</taxon>
        <taxon>Desulfobacter</taxon>
    </lineage>
</organism>
<dbReference type="AlphaFoldDB" id="A0A850T961"/>